<comment type="caution">
    <text evidence="6">The sequence shown here is derived from an EMBL/GenBank/DDBJ whole genome shotgun (WGS) entry which is preliminary data.</text>
</comment>
<gene>
    <name evidence="6" type="ORF">ACFSR8_10810</name>
</gene>
<dbReference type="CDD" id="cd06170">
    <property type="entry name" value="LuxR_C_like"/>
    <property type="match status" value="1"/>
</dbReference>
<sequence>MANKKTSKIVETWKTINPVQRPNDVKDFHDIIKKMTFLMTLGPYYYFVLNSVSYEFDYVSDSVKSVLGIDPKEFTLEKLLSLYYPEDFQKLQEKEEIIGDFIYNYMSDRSFSDAVSFGKALYLKRLRHSSGVYKTIMHQVMALNVSDDGKIQHSLVIHADVSHLNMLVDHKVSFVFENGPSYYSQEKGVYFNLNEVDNYTAFTKRETEIIRKLSEGKDFNEIAEQLIVSPHTVRAHRRNILKKSGCKNTAELVAKCVREGVI</sequence>
<evidence type="ECO:0000259" key="5">
    <source>
        <dbReference type="PROSITE" id="PS50112"/>
    </source>
</evidence>
<evidence type="ECO:0000256" key="2">
    <source>
        <dbReference type="ARBA" id="ARBA00023125"/>
    </source>
</evidence>
<evidence type="ECO:0000313" key="6">
    <source>
        <dbReference type="EMBL" id="MFD2726704.1"/>
    </source>
</evidence>
<dbReference type="InterPro" id="IPR000792">
    <property type="entry name" value="Tscrpt_reg_LuxR_C"/>
</dbReference>
<keyword evidence="2" id="KW-0238">DNA-binding</keyword>
<keyword evidence="7" id="KW-1185">Reference proteome</keyword>
<evidence type="ECO:0000259" key="4">
    <source>
        <dbReference type="PROSITE" id="PS50043"/>
    </source>
</evidence>
<dbReference type="PANTHER" id="PTHR44688:SF16">
    <property type="entry name" value="DNA-BINDING TRANSCRIPTIONAL ACTIVATOR DEVR_DOSR"/>
    <property type="match status" value="1"/>
</dbReference>
<accession>A0ABW5TCW4</accession>
<keyword evidence="3" id="KW-0804">Transcription</keyword>
<dbReference type="Gene3D" id="3.30.450.20">
    <property type="entry name" value="PAS domain"/>
    <property type="match status" value="1"/>
</dbReference>
<name>A0ABW5TCW4_9FLAO</name>
<dbReference type="PROSITE" id="PS50043">
    <property type="entry name" value="HTH_LUXR_2"/>
    <property type="match status" value="1"/>
</dbReference>
<evidence type="ECO:0000313" key="7">
    <source>
        <dbReference type="Proteomes" id="UP001597476"/>
    </source>
</evidence>
<dbReference type="EMBL" id="JBHULY010000025">
    <property type="protein sequence ID" value="MFD2726704.1"/>
    <property type="molecule type" value="Genomic_DNA"/>
</dbReference>
<protein>
    <submittedName>
        <fullName evidence="6">Response regulator transcription factor</fullName>
    </submittedName>
</protein>
<evidence type="ECO:0000256" key="1">
    <source>
        <dbReference type="ARBA" id="ARBA00023015"/>
    </source>
</evidence>
<reference evidence="7" key="1">
    <citation type="journal article" date="2019" name="Int. J. Syst. Evol. Microbiol.">
        <title>The Global Catalogue of Microorganisms (GCM) 10K type strain sequencing project: providing services to taxonomists for standard genome sequencing and annotation.</title>
        <authorList>
            <consortium name="The Broad Institute Genomics Platform"/>
            <consortium name="The Broad Institute Genome Sequencing Center for Infectious Disease"/>
            <person name="Wu L."/>
            <person name="Ma J."/>
        </authorList>
    </citation>
    <scope>NUCLEOTIDE SEQUENCE [LARGE SCALE GENOMIC DNA]</scope>
    <source>
        <strain evidence="7">KCTC 42398</strain>
    </source>
</reference>
<dbReference type="SMART" id="SM00421">
    <property type="entry name" value="HTH_LUXR"/>
    <property type="match status" value="1"/>
</dbReference>
<dbReference type="InterPro" id="IPR016032">
    <property type="entry name" value="Sig_transdc_resp-reg_C-effctor"/>
</dbReference>
<organism evidence="6 7">
    <name type="scientific">Hyunsoonleella rubra</name>
    <dbReference type="NCBI Taxonomy" id="1737062"/>
    <lineage>
        <taxon>Bacteria</taxon>
        <taxon>Pseudomonadati</taxon>
        <taxon>Bacteroidota</taxon>
        <taxon>Flavobacteriia</taxon>
        <taxon>Flavobacteriales</taxon>
        <taxon>Flavobacteriaceae</taxon>
    </lineage>
</organism>
<dbReference type="InterPro" id="IPR000014">
    <property type="entry name" value="PAS"/>
</dbReference>
<dbReference type="PRINTS" id="PR00038">
    <property type="entry name" value="HTHLUXR"/>
</dbReference>
<proteinExistence type="predicted"/>
<dbReference type="RefSeq" id="WP_380291902.1">
    <property type="nucleotide sequence ID" value="NZ_JBHULY010000025.1"/>
</dbReference>
<dbReference type="PANTHER" id="PTHR44688">
    <property type="entry name" value="DNA-BINDING TRANSCRIPTIONAL ACTIVATOR DEVR_DOSR"/>
    <property type="match status" value="1"/>
</dbReference>
<dbReference type="Pfam" id="PF00196">
    <property type="entry name" value="GerE"/>
    <property type="match status" value="1"/>
</dbReference>
<dbReference type="PROSITE" id="PS50112">
    <property type="entry name" value="PAS"/>
    <property type="match status" value="1"/>
</dbReference>
<dbReference type="InterPro" id="IPR036388">
    <property type="entry name" value="WH-like_DNA-bd_sf"/>
</dbReference>
<keyword evidence="1" id="KW-0805">Transcription regulation</keyword>
<feature type="domain" description="PAS" evidence="5">
    <location>
        <begin position="46"/>
        <end position="109"/>
    </location>
</feature>
<dbReference type="Gene3D" id="1.10.10.10">
    <property type="entry name" value="Winged helix-like DNA-binding domain superfamily/Winged helix DNA-binding domain"/>
    <property type="match status" value="1"/>
</dbReference>
<evidence type="ECO:0000256" key="3">
    <source>
        <dbReference type="ARBA" id="ARBA00023163"/>
    </source>
</evidence>
<dbReference type="Proteomes" id="UP001597476">
    <property type="component" value="Unassembled WGS sequence"/>
</dbReference>
<dbReference type="SUPFAM" id="SSF46894">
    <property type="entry name" value="C-terminal effector domain of the bipartite response regulators"/>
    <property type="match status" value="1"/>
</dbReference>
<feature type="domain" description="HTH luxR-type" evidence="4">
    <location>
        <begin position="195"/>
        <end position="260"/>
    </location>
</feature>